<keyword evidence="9" id="KW-0573">Peptidoglycan synthesis</keyword>
<reference evidence="17" key="1">
    <citation type="submission" date="2017-09" db="EMBL/GenBank/DDBJ databases">
        <title>Depth-based differentiation of microbial function through sediment-hosted aquifers and enrichment of novel symbionts in the deep terrestrial subsurface.</title>
        <authorList>
            <person name="Probst A.J."/>
            <person name="Ladd B."/>
            <person name="Jarett J.K."/>
            <person name="Geller-Mcgrath D.E."/>
            <person name="Sieber C.M.K."/>
            <person name="Emerson J.B."/>
            <person name="Anantharaman K."/>
            <person name="Thomas B.C."/>
            <person name="Malmstrom R."/>
            <person name="Stieglmeier M."/>
            <person name="Klingl A."/>
            <person name="Woyke T."/>
            <person name="Ryan C.M."/>
            <person name="Banfield J.F."/>
        </authorList>
    </citation>
    <scope>NUCLEOTIDE SEQUENCE [LARGE SCALE GENOMIC DNA]</scope>
</reference>
<accession>A0A2H0YQS3</accession>
<dbReference type="GO" id="GO:0071555">
    <property type="term" value="P:cell wall organization"/>
    <property type="evidence" value="ECO:0007669"/>
    <property type="project" value="UniProtKB-KW"/>
</dbReference>
<keyword evidence="4" id="KW-0997">Cell inner membrane</keyword>
<evidence type="ECO:0000259" key="15">
    <source>
        <dbReference type="Pfam" id="PF03717"/>
    </source>
</evidence>
<dbReference type="Pfam" id="PF00905">
    <property type="entry name" value="Transpeptidase"/>
    <property type="match status" value="1"/>
</dbReference>
<dbReference type="EMBL" id="PEXW01000021">
    <property type="protein sequence ID" value="PIS40855.1"/>
    <property type="molecule type" value="Genomic_DNA"/>
</dbReference>
<comment type="subcellular location">
    <subcellularLocation>
        <location evidence="2">Cell membrane</location>
    </subcellularLocation>
    <subcellularLocation>
        <location evidence="1">Membrane</location>
        <topology evidence="1">Single-pass membrane protein</topology>
    </subcellularLocation>
</comment>
<dbReference type="InterPro" id="IPR001460">
    <property type="entry name" value="PCN-bd_Tpept"/>
</dbReference>
<dbReference type="Gene3D" id="3.90.1310.10">
    <property type="entry name" value="Penicillin-binding protein 2a (Domain 2)"/>
    <property type="match status" value="1"/>
</dbReference>
<dbReference type="Proteomes" id="UP000236845">
    <property type="component" value="Unassembled WGS sequence"/>
</dbReference>
<keyword evidence="10 13" id="KW-1133">Transmembrane helix</keyword>
<keyword evidence="7" id="KW-0378">Hydrolase</keyword>
<dbReference type="SUPFAM" id="SSF56519">
    <property type="entry name" value="Penicillin binding protein dimerisation domain"/>
    <property type="match status" value="1"/>
</dbReference>
<dbReference type="Gene3D" id="3.30.1390.30">
    <property type="entry name" value="Penicillin-binding protein 2a, domain 3"/>
    <property type="match status" value="1"/>
</dbReference>
<dbReference type="Pfam" id="PF03717">
    <property type="entry name" value="PBP_dimer"/>
    <property type="match status" value="1"/>
</dbReference>
<protein>
    <submittedName>
        <fullName evidence="16">Penicillin-binding protein 2</fullName>
    </submittedName>
</protein>
<dbReference type="PANTHER" id="PTHR30627:SF2">
    <property type="entry name" value="PEPTIDOGLYCAN D,D-TRANSPEPTIDASE MRDA"/>
    <property type="match status" value="1"/>
</dbReference>
<dbReference type="Gene3D" id="3.40.710.10">
    <property type="entry name" value="DD-peptidase/beta-lactamase superfamily"/>
    <property type="match status" value="1"/>
</dbReference>
<proteinExistence type="predicted"/>
<evidence type="ECO:0000256" key="8">
    <source>
        <dbReference type="ARBA" id="ARBA00022960"/>
    </source>
</evidence>
<keyword evidence="5" id="KW-0645">Protease</keyword>
<evidence type="ECO:0000256" key="1">
    <source>
        <dbReference type="ARBA" id="ARBA00004167"/>
    </source>
</evidence>
<feature type="domain" description="Penicillin-binding protein transpeptidase" evidence="14">
    <location>
        <begin position="313"/>
        <end position="635"/>
    </location>
</feature>
<dbReference type="GO" id="GO:0005886">
    <property type="term" value="C:plasma membrane"/>
    <property type="evidence" value="ECO:0007669"/>
    <property type="project" value="UniProtKB-SubCell"/>
</dbReference>
<evidence type="ECO:0000256" key="13">
    <source>
        <dbReference type="SAM" id="Phobius"/>
    </source>
</evidence>
<dbReference type="InterPro" id="IPR036138">
    <property type="entry name" value="PBP_dimer_sf"/>
</dbReference>
<comment type="caution">
    <text evidence="16">The sequence shown here is derived from an EMBL/GenBank/DDBJ whole genome shotgun (WGS) entry which is preliminary data.</text>
</comment>
<dbReference type="GO" id="GO:0071972">
    <property type="term" value="F:peptidoglycan L,D-transpeptidase activity"/>
    <property type="evidence" value="ECO:0007669"/>
    <property type="project" value="TreeGrafter"/>
</dbReference>
<dbReference type="InterPro" id="IPR005311">
    <property type="entry name" value="PBP_dimer"/>
</dbReference>
<name>A0A2H0YQS3_9BACT</name>
<keyword evidence="3" id="KW-1003">Cell membrane</keyword>
<evidence type="ECO:0000256" key="6">
    <source>
        <dbReference type="ARBA" id="ARBA00022692"/>
    </source>
</evidence>
<evidence type="ECO:0000256" key="9">
    <source>
        <dbReference type="ARBA" id="ARBA00022984"/>
    </source>
</evidence>
<dbReference type="GO" id="GO:0008658">
    <property type="term" value="F:penicillin binding"/>
    <property type="evidence" value="ECO:0007669"/>
    <property type="project" value="InterPro"/>
</dbReference>
<evidence type="ECO:0000256" key="7">
    <source>
        <dbReference type="ARBA" id="ARBA00022801"/>
    </source>
</evidence>
<keyword evidence="12" id="KW-0961">Cell wall biogenesis/degradation</keyword>
<dbReference type="GO" id="GO:0006508">
    <property type="term" value="P:proteolysis"/>
    <property type="evidence" value="ECO:0007669"/>
    <property type="project" value="UniProtKB-KW"/>
</dbReference>
<dbReference type="InterPro" id="IPR017790">
    <property type="entry name" value="Penicillin-binding_protein_2"/>
</dbReference>
<evidence type="ECO:0000256" key="12">
    <source>
        <dbReference type="ARBA" id="ARBA00023316"/>
    </source>
</evidence>
<dbReference type="GO" id="GO:0009252">
    <property type="term" value="P:peptidoglycan biosynthetic process"/>
    <property type="evidence" value="ECO:0007669"/>
    <property type="project" value="UniProtKB-KW"/>
</dbReference>
<evidence type="ECO:0000313" key="16">
    <source>
        <dbReference type="EMBL" id="PIS40855.1"/>
    </source>
</evidence>
<dbReference type="AlphaFoldDB" id="A0A2H0YQS3"/>
<feature type="domain" description="Penicillin-binding protein dimerisation" evidence="15">
    <location>
        <begin position="96"/>
        <end position="268"/>
    </location>
</feature>
<gene>
    <name evidence="16" type="primary">mrdA</name>
    <name evidence="16" type="ORF">COT26_01125</name>
</gene>
<dbReference type="PANTHER" id="PTHR30627">
    <property type="entry name" value="PEPTIDOGLYCAN D,D-TRANSPEPTIDASE"/>
    <property type="match status" value="1"/>
</dbReference>
<evidence type="ECO:0000256" key="5">
    <source>
        <dbReference type="ARBA" id="ARBA00022670"/>
    </source>
</evidence>
<dbReference type="GO" id="GO:0009002">
    <property type="term" value="F:serine-type D-Ala-D-Ala carboxypeptidase activity"/>
    <property type="evidence" value="ECO:0007669"/>
    <property type="project" value="InterPro"/>
</dbReference>
<keyword evidence="11 13" id="KW-0472">Membrane</keyword>
<sequence>MPRPDPFEILPGTDIGRSKVVKSFKAYEFSDLTLESKNTESPTLKQQIMPNRLKMAGYLMVFLIGVLFFRSVWLQLVNGNKNRESAENNRLRIVTTVPPRGIIFDKNGKPLVSNVAEFSLGLIPADLPKDNTKKQSELDELSKLSEIPVETLNSSLKNVKSTGTDFLAIKEHMDYNQAMKLKILFKDDPAVKVEVVPKRQYLNSLAFSQILGYTGKISPDEWQKLKLDAINDYHFSDITGKTGLESVYENELRGINGKSSVEVNAQRREQKIMAAEDPVPGQNLFLTIDADLQKILYDAADETVKRLNTTGAAVVAIDPKTGGVLSAVNAPGYDNNEFVSGITASDYDKLVNDKHKPLFFRAIAGEYPSGSTIKPIIAVAALDQGIITPQTTVLSTGGIRIDKWFFPDWKAGGHGVTNIYKAIADSVNTFFYTIGGGTETFQGLGIDRMTQYARAFGLGAETGIDLPGERPGFLPSKAWKEQTKGEAWYIGDTYHFAIGQGDLLVTPLQMALATATVANGGTLYKPHLLKALKDSDGNITREYEPKVIRDNIAKPEAFTVVKDAMRQAVVSGSAIRLNSLSVPACGKTGTAQYSNNNKTHAWFIGFAPCDNPTIAIAVLVEGGGEGHATALPIAEKGFKYWFSQQNLAK</sequence>
<evidence type="ECO:0000256" key="11">
    <source>
        <dbReference type="ARBA" id="ARBA00023136"/>
    </source>
</evidence>
<evidence type="ECO:0000256" key="10">
    <source>
        <dbReference type="ARBA" id="ARBA00022989"/>
    </source>
</evidence>
<dbReference type="InterPro" id="IPR050515">
    <property type="entry name" value="Beta-lactam/transpept"/>
</dbReference>
<evidence type="ECO:0000313" key="17">
    <source>
        <dbReference type="Proteomes" id="UP000236845"/>
    </source>
</evidence>
<dbReference type="NCBIfam" id="TIGR03423">
    <property type="entry name" value="pbp2_mrdA"/>
    <property type="match status" value="1"/>
</dbReference>
<feature type="transmembrane region" description="Helical" evidence="13">
    <location>
        <begin position="55"/>
        <end position="73"/>
    </location>
</feature>
<keyword evidence="8" id="KW-0133">Cell shape</keyword>
<dbReference type="SUPFAM" id="SSF56601">
    <property type="entry name" value="beta-lactamase/transpeptidase-like"/>
    <property type="match status" value="1"/>
</dbReference>
<evidence type="ECO:0000256" key="2">
    <source>
        <dbReference type="ARBA" id="ARBA00004236"/>
    </source>
</evidence>
<evidence type="ECO:0000256" key="3">
    <source>
        <dbReference type="ARBA" id="ARBA00022475"/>
    </source>
</evidence>
<keyword evidence="6 13" id="KW-0812">Transmembrane</keyword>
<evidence type="ECO:0000259" key="14">
    <source>
        <dbReference type="Pfam" id="PF00905"/>
    </source>
</evidence>
<dbReference type="InterPro" id="IPR012338">
    <property type="entry name" value="Beta-lactam/transpept-like"/>
</dbReference>
<organism evidence="16 17">
    <name type="scientific">Candidatus Kerfeldbacteria bacterium CG08_land_8_20_14_0_20_43_14</name>
    <dbReference type="NCBI Taxonomy" id="2014246"/>
    <lineage>
        <taxon>Bacteria</taxon>
        <taxon>Candidatus Kerfeldiibacteriota</taxon>
    </lineage>
</organism>
<dbReference type="GO" id="GO:0008360">
    <property type="term" value="P:regulation of cell shape"/>
    <property type="evidence" value="ECO:0007669"/>
    <property type="project" value="UniProtKB-KW"/>
</dbReference>
<evidence type="ECO:0000256" key="4">
    <source>
        <dbReference type="ARBA" id="ARBA00022519"/>
    </source>
</evidence>